<keyword evidence="4" id="KW-1185">Reference proteome</keyword>
<proteinExistence type="predicted"/>
<name>A0A842HU09_9BURK</name>
<feature type="domain" description="XdhC- CoxI" evidence="1">
    <location>
        <begin position="15"/>
        <end position="79"/>
    </location>
</feature>
<evidence type="ECO:0000313" key="3">
    <source>
        <dbReference type="EMBL" id="MBC2770295.1"/>
    </source>
</evidence>
<comment type="caution">
    <text evidence="3">The sequence shown here is derived from an EMBL/GenBank/DDBJ whole genome shotgun (WGS) entry which is preliminary data.</text>
</comment>
<dbReference type="Pfam" id="PF13478">
    <property type="entry name" value="XdhC_C"/>
    <property type="match status" value="1"/>
</dbReference>
<gene>
    <name evidence="3" type="primary">xdhC</name>
    <name evidence="3" type="ORF">GTU67_10275</name>
</gene>
<organism evidence="3 4">
    <name type="scientific">Pusillimonas minor</name>
    <dbReference type="NCBI Taxonomy" id="2697024"/>
    <lineage>
        <taxon>Bacteria</taxon>
        <taxon>Pseudomonadati</taxon>
        <taxon>Pseudomonadota</taxon>
        <taxon>Betaproteobacteria</taxon>
        <taxon>Burkholderiales</taxon>
        <taxon>Alcaligenaceae</taxon>
        <taxon>Pusillimonas</taxon>
    </lineage>
</organism>
<evidence type="ECO:0000259" key="1">
    <source>
        <dbReference type="Pfam" id="PF02625"/>
    </source>
</evidence>
<accession>A0A842HU09</accession>
<sequence>MADAGGWSLAARQALQAGRSLVLVTVVRSAGSAPRGGGAKLWVLDAEVLGTIGGGHLEFKAIDLARDLLADATKPARHIERYALGPSLGQCCGGVVWLGFERLGPDDLPWFDSVADHLHKGQSVRRIVSFTDLAAPVSLQLSPDPAQDFDTDQAHWDADSGRLTDVLSAATLTVVVCGAGHVGRAIINILGTLPVKVIWLDPRDDVWPAHLPANVTALQGDDADVPDCPDNACWLVLTHSHALDMALVQAVMAQKTFRFLGLIGSATKKARFESRLRQRFSEALVAQMTCPIGLVKTNSKLPEVIAVSVVAQLLSLT</sequence>
<reference evidence="3 4" key="1">
    <citation type="submission" date="2020-08" db="EMBL/GenBank/DDBJ databases">
        <title>Paraeoetvoesia sp. YC-7-48 draft genome sequence.</title>
        <authorList>
            <person name="Yao L."/>
        </authorList>
    </citation>
    <scope>NUCLEOTIDE SEQUENCE [LARGE SCALE GENOMIC DNA]</scope>
    <source>
        <strain evidence="4">YC-7-48</strain>
    </source>
</reference>
<evidence type="ECO:0000259" key="2">
    <source>
        <dbReference type="Pfam" id="PF13478"/>
    </source>
</evidence>
<dbReference type="PANTHER" id="PTHR30388:SF6">
    <property type="entry name" value="XANTHINE DEHYDROGENASE SUBUNIT A-RELATED"/>
    <property type="match status" value="1"/>
</dbReference>
<dbReference type="InterPro" id="IPR003777">
    <property type="entry name" value="XdhC_CoxI"/>
</dbReference>
<dbReference type="Pfam" id="PF02625">
    <property type="entry name" value="XdhC_CoxI"/>
    <property type="match status" value="1"/>
</dbReference>
<dbReference type="NCBIfam" id="TIGR02964">
    <property type="entry name" value="xanthine_xdhC"/>
    <property type="match status" value="1"/>
</dbReference>
<dbReference type="InterPro" id="IPR027051">
    <property type="entry name" value="XdhC_Rossmann_dom"/>
</dbReference>
<dbReference type="RefSeq" id="WP_185779980.1">
    <property type="nucleotide sequence ID" value="NZ_JACJUU010000007.1"/>
</dbReference>
<dbReference type="InterPro" id="IPR052698">
    <property type="entry name" value="MoCofactor_Util/Proc"/>
</dbReference>
<dbReference type="EMBL" id="JACJUU010000007">
    <property type="protein sequence ID" value="MBC2770295.1"/>
    <property type="molecule type" value="Genomic_DNA"/>
</dbReference>
<dbReference type="PANTHER" id="PTHR30388">
    <property type="entry name" value="ALDEHYDE OXIDOREDUCTASE MOLYBDENUM COFACTOR ASSEMBLY PROTEIN"/>
    <property type="match status" value="1"/>
</dbReference>
<evidence type="ECO:0000313" key="4">
    <source>
        <dbReference type="Proteomes" id="UP000545386"/>
    </source>
</evidence>
<dbReference type="Gene3D" id="3.40.50.720">
    <property type="entry name" value="NAD(P)-binding Rossmann-like Domain"/>
    <property type="match status" value="1"/>
</dbReference>
<dbReference type="AlphaFoldDB" id="A0A842HU09"/>
<dbReference type="InterPro" id="IPR014308">
    <property type="entry name" value="Xanthine_DH_XdhC"/>
</dbReference>
<dbReference type="Proteomes" id="UP000545386">
    <property type="component" value="Unassembled WGS sequence"/>
</dbReference>
<feature type="domain" description="XdhC Rossmann" evidence="2">
    <location>
        <begin position="174"/>
        <end position="313"/>
    </location>
</feature>
<protein>
    <submittedName>
        <fullName evidence="3">Xanthine dehydrogenase accessory protein XdhC</fullName>
    </submittedName>
</protein>